<accession>A0ACC1HV47</accession>
<reference evidence="1" key="1">
    <citation type="submission" date="2022-06" db="EMBL/GenBank/DDBJ databases">
        <title>Phylogenomic reconstructions and comparative analyses of Kickxellomycotina fungi.</title>
        <authorList>
            <person name="Reynolds N.K."/>
            <person name="Stajich J.E."/>
            <person name="Barry K."/>
            <person name="Grigoriev I.V."/>
            <person name="Crous P."/>
            <person name="Smith M.E."/>
        </authorList>
    </citation>
    <scope>NUCLEOTIDE SEQUENCE</scope>
    <source>
        <strain evidence="1">RSA 2271</strain>
    </source>
</reference>
<name>A0ACC1HV47_9FUNG</name>
<sequence length="435" mass="49045">MGLVEGQADQLRRVARKWYGGYHACKGVLLYNPWSIMNYIRHITQSRMKCLETVESGRASRYWVATYDKVALVRYFRWAGGTRELMPVIQDLVADFRNLVDATDRSASNYVPRVRVRIGDFTRAARSLGDVGGLPSHTTTTSGDEQQRVISIANSVQDRPAEGSLSVNEFMTMFYYHGYLSVKDKAYLTIPNHEVLCAWLDLIRMDSSANRLVGGVGGRTGLVDLLLSGEHPKFIKYVEHALEAQGQGITAETHETFYRRLLSMTLSLFLDSSKYDIACEVATNQGKADIVVKPRRGAGADSNGRWPVGVLIEVKRADPRTVDRDAHSLTADDTRFIEDRSKDRTKRARRKLGDKTFRSLAGLLAESYDQILKNKYLSTFNGCCDEALVVVASFSGRRCLFQFKYFKRLEGGWCPDPERHPVVDDLACPYNWPGL</sequence>
<comment type="caution">
    <text evidence="1">The sequence shown here is derived from an EMBL/GenBank/DDBJ whole genome shotgun (WGS) entry which is preliminary data.</text>
</comment>
<dbReference type="Proteomes" id="UP001145114">
    <property type="component" value="Unassembled WGS sequence"/>
</dbReference>
<keyword evidence="2" id="KW-1185">Reference proteome</keyword>
<protein>
    <submittedName>
        <fullName evidence="1">Uncharacterized protein</fullName>
    </submittedName>
</protein>
<organism evidence="1 2">
    <name type="scientific">Spiromyces aspiralis</name>
    <dbReference type="NCBI Taxonomy" id="68401"/>
    <lineage>
        <taxon>Eukaryota</taxon>
        <taxon>Fungi</taxon>
        <taxon>Fungi incertae sedis</taxon>
        <taxon>Zoopagomycota</taxon>
        <taxon>Kickxellomycotina</taxon>
        <taxon>Kickxellomycetes</taxon>
        <taxon>Kickxellales</taxon>
        <taxon>Kickxellaceae</taxon>
        <taxon>Spiromyces</taxon>
    </lineage>
</organism>
<evidence type="ECO:0000313" key="2">
    <source>
        <dbReference type="Proteomes" id="UP001145114"/>
    </source>
</evidence>
<gene>
    <name evidence="1" type="ORF">EV182_004505</name>
</gene>
<evidence type="ECO:0000313" key="1">
    <source>
        <dbReference type="EMBL" id="KAJ1678229.1"/>
    </source>
</evidence>
<dbReference type="EMBL" id="JAMZIH010001396">
    <property type="protein sequence ID" value="KAJ1678229.1"/>
    <property type="molecule type" value="Genomic_DNA"/>
</dbReference>
<proteinExistence type="predicted"/>